<keyword evidence="1" id="KW-0472">Membrane</keyword>
<keyword evidence="5" id="KW-1185">Reference proteome</keyword>
<dbReference type="Proteomes" id="UP000521676">
    <property type="component" value="Unassembled WGS sequence"/>
</dbReference>
<dbReference type="EMBL" id="JACATZ010000001">
    <property type="protein sequence ID" value="NWJ45603.1"/>
    <property type="molecule type" value="Genomic_DNA"/>
</dbReference>
<proteinExistence type="predicted"/>
<evidence type="ECO:0000313" key="2">
    <source>
        <dbReference type="EMBL" id="NWJ45603.1"/>
    </source>
</evidence>
<keyword evidence="1" id="KW-1133">Transmembrane helix</keyword>
<dbReference type="RefSeq" id="WP_341469369.1">
    <property type="nucleotide sequence ID" value="NZ_CP128399.1"/>
</dbReference>
<organism evidence="2 4">
    <name type="scientific">Candidatus Chlorohelix allophototropha</name>
    <dbReference type="NCBI Taxonomy" id="3003348"/>
    <lineage>
        <taxon>Bacteria</taxon>
        <taxon>Bacillati</taxon>
        <taxon>Chloroflexota</taxon>
        <taxon>Chloroflexia</taxon>
        <taxon>Candidatus Chloroheliales</taxon>
        <taxon>Candidatus Chloroheliaceae</taxon>
        <taxon>Candidatus Chlorohelix</taxon>
    </lineage>
</organism>
<dbReference type="EMBL" id="CP128399">
    <property type="protein sequence ID" value="WJW67476.1"/>
    <property type="molecule type" value="Genomic_DNA"/>
</dbReference>
<reference evidence="3" key="2">
    <citation type="journal article" date="2024" name="Nature">
        <title>Anoxygenic phototroph of the Chloroflexota uses a type I reaction centre.</title>
        <authorList>
            <person name="Tsuji J.M."/>
            <person name="Shaw N.A."/>
            <person name="Nagashima S."/>
            <person name="Venkiteswaran J.J."/>
            <person name="Schiff S.L."/>
            <person name="Watanabe T."/>
            <person name="Fukui M."/>
            <person name="Hanada S."/>
            <person name="Tank M."/>
            <person name="Neufeld J.D."/>
        </authorList>
    </citation>
    <scope>NUCLEOTIDE SEQUENCE</scope>
    <source>
        <strain evidence="3">L227-S17</strain>
    </source>
</reference>
<keyword evidence="1" id="KW-0812">Transmembrane</keyword>
<feature type="transmembrane region" description="Helical" evidence="1">
    <location>
        <begin position="38"/>
        <end position="61"/>
    </location>
</feature>
<evidence type="ECO:0000313" key="5">
    <source>
        <dbReference type="Proteomes" id="UP001431572"/>
    </source>
</evidence>
<dbReference type="AlphaFoldDB" id="A0A8T7LXB2"/>
<dbReference type="Proteomes" id="UP001431572">
    <property type="component" value="Chromosome 1"/>
</dbReference>
<protein>
    <submittedName>
        <fullName evidence="2">Uncharacterized protein</fullName>
    </submittedName>
</protein>
<evidence type="ECO:0000313" key="4">
    <source>
        <dbReference type="Proteomes" id="UP000521676"/>
    </source>
</evidence>
<evidence type="ECO:0000313" key="3">
    <source>
        <dbReference type="EMBL" id="WJW67476.1"/>
    </source>
</evidence>
<sequence>MNEPMQGRERQMANQACYSRMANQPQAFALPTATPLNLINPLILLLISLIIISLIGLLLVISPLGL</sequence>
<name>A0A8T7LXB2_9CHLR</name>
<gene>
    <name evidence="2" type="ORF">HXX08_06970</name>
    <name evidence="3" type="ORF">OZ401_000742</name>
</gene>
<accession>A0A8T7LXB2</accession>
<evidence type="ECO:0000256" key="1">
    <source>
        <dbReference type="SAM" id="Phobius"/>
    </source>
</evidence>
<reference evidence="2 4" key="1">
    <citation type="submission" date="2020-06" db="EMBL/GenBank/DDBJ databases">
        <title>Anoxygenic phototrophic Chloroflexota member uses a Type I reaction center.</title>
        <authorList>
            <person name="Tsuji J.M."/>
            <person name="Shaw N.A."/>
            <person name="Nagashima S."/>
            <person name="Venkiteswaran J."/>
            <person name="Schiff S.L."/>
            <person name="Hanada S."/>
            <person name="Tank M."/>
            <person name="Neufeld J.D."/>
        </authorList>
    </citation>
    <scope>NUCLEOTIDE SEQUENCE [LARGE SCALE GENOMIC DNA]</scope>
    <source>
        <strain evidence="2">L227-S17</strain>
    </source>
</reference>